<gene>
    <name evidence="2" type="ORF">LCGC14_2141750</name>
</gene>
<keyword evidence="1" id="KW-1133">Transmembrane helix</keyword>
<evidence type="ECO:0000313" key="2">
    <source>
        <dbReference type="EMBL" id="KKL66762.1"/>
    </source>
</evidence>
<accession>A0A0F9GUI6</accession>
<dbReference type="EMBL" id="LAZR01027102">
    <property type="protein sequence ID" value="KKL66762.1"/>
    <property type="molecule type" value="Genomic_DNA"/>
</dbReference>
<comment type="caution">
    <text evidence="2">The sequence shown here is derived from an EMBL/GenBank/DDBJ whole genome shotgun (WGS) entry which is preliminary data.</text>
</comment>
<feature type="transmembrane region" description="Helical" evidence="1">
    <location>
        <begin position="6"/>
        <end position="30"/>
    </location>
</feature>
<evidence type="ECO:0000256" key="1">
    <source>
        <dbReference type="SAM" id="Phobius"/>
    </source>
</evidence>
<dbReference type="AlphaFoldDB" id="A0A0F9GUI6"/>
<reference evidence="2" key="1">
    <citation type="journal article" date="2015" name="Nature">
        <title>Complex archaea that bridge the gap between prokaryotes and eukaryotes.</title>
        <authorList>
            <person name="Spang A."/>
            <person name="Saw J.H."/>
            <person name="Jorgensen S.L."/>
            <person name="Zaremba-Niedzwiedzka K."/>
            <person name="Martijn J."/>
            <person name="Lind A.E."/>
            <person name="van Eijk R."/>
            <person name="Schleper C."/>
            <person name="Guy L."/>
            <person name="Ettema T.J."/>
        </authorList>
    </citation>
    <scope>NUCLEOTIDE SEQUENCE</scope>
</reference>
<proteinExistence type="predicted"/>
<name>A0A0F9GUI6_9ZZZZ</name>
<keyword evidence="1" id="KW-0812">Transmembrane</keyword>
<keyword evidence="1" id="KW-0472">Membrane</keyword>
<sequence>MNFNTIISWGVGIVLFGILGFIIFKLILIVNDQLSGIRRKMKIEKSKGKDNKEEDEVERLKKILDLKKQIKDVEGEK</sequence>
<organism evidence="2">
    <name type="scientific">marine sediment metagenome</name>
    <dbReference type="NCBI Taxonomy" id="412755"/>
    <lineage>
        <taxon>unclassified sequences</taxon>
        <taxon>metagenomes</taxon>
        <taxon>ecological metagenomes</taxon>
    </lineage>
</organism>
<protein>
    <submittedName>
        <fullName evidence="2">Uncharacterized protein</fullName>
    </submittedName>
</protein>